<feature type="compositionally biased region" description="Low complexity" evidence="7">
    <location>
        <begin position="329"/>
        <end position="346"/>
    </location>
</feature>
<evidence type="ECO:0000313" key="9">
    <source>
        <dbReference type="EMBL" id="OMJ27860.1"/>
    </source>
</evidence>
<dbReference type="Pfam" id="PF03127">
    <property type="entry name" value="GAT"/>
    <property type="match status" value="1"/>
</dbReference>
<dbReference type="GO" id="GO:0035091">
    <property type="term" value="F:phosphatidylinositol binding"/>
    <property type="evidence" value="ECO:0007669"/>
    <property type="project" value="InterPro"/>
</dbReference>
<name>A0A1R1YLY2_9FUNG</name>
<feature type="domain" description="SH3" evidence="8">
    <location>
        <begin position="37"/>
        <end position="96"/>
    </location>
</feature>
<dbReference type="OrthoDB" id="10255964at2759"/>
<keyword evidence="6" id="KW-0175">Coiled coil</keyword>
<dbReference type="Pfam" id="PF00018">
    <property type="entry name" value="SH3_1"/>
    <property type="match status" value="1"/>
</dbReference>
<evidence type="ECO:0000256" key="1">
    <source>
        <dbReference type="ARBA" id="ARBA00004608"/>
    </source>
</evidence>
<evidence type="ECO:0000313" key="10">
    <source>
        <dbReference type="Proteomes" id="UP000187429"/>
    </source>
</evidence>
<dbReference type="PRINTS" id="PR00452">
    <property type="entry name" value="SH3DOMAIN"/>
</dbReference>
<feature type="coiled-coil region" evidence="6">
    <location>
        <begin position="155"/>
        <end position="189"/>
    </location>
</feature>
<dbReference type="SUPFAM" id="SSF50044">
    <property type="entry name" value="SH3-domain"/>
    <property type="match status" value="1"/>
</dbReference>
<feature type="region of interest" description="Disordered" evidence="7">
    <location>
        <begin position="15"/>
        <end position="38"/>
    </location>
</feature>
<feature type="region of interest" description="Disordered" evidence="7">
    <location>
        <begin position="320"/>
        <end position="363"/>
    </location>
</feature>
<evidence type="ECO:0000256" key="4">
    <source>
        <dbReference type="ARBA" id="ARBA00029433"/>
    </source>
</evidence>
<dbReference type="AlphaFoldDB" id="A0A1R1YLY2"/>
<dbReference type="PANTHER" id="PTHR45929">
    <property type="entry name" value="JAK PATHWAY SIGNAL TRANSDUCTION ADAPTOR MOLECULE"/>
    <property type="match status" value="1"/>
</dbReference>
<dbReference type="GO" id="GO:0043328">
    <property type="term" value="P:protein transport to vacuole involved in ubiquitin-dependent protein catabolic process via the multivesicular body sorting pathway"/>
    <property type="evidence" value="ECO:0007669"/>
    <property type="project" value="TreeGrafter"/>
</dbReference>
<dbReference type="FunFam" id="2.30.30.40:FF:000072">
    <property type="entry name" value="Unconventional Myosin IB"/>
    <property type="match status" value="1"/>
</dbReference>
<organism evidence="9 10">
    <name type="scientific">Smittium culicis</name>
    <dbReference type="NCBI Taxonomy" id="133412"/>
    <lineage>
        <taxon>Eukaryota</taxon>
        <taxon>Fungi</taxon>
        <taxon>Fungi incertae sedis</taxon>
        <taxon>Zoopagomycota</taxon>
        <taxon>Kickxellomycotina</taxon>
        <taxon>Harpellomycetes</taxon>
        <taxon>Harpellales</taxon>
        <taxon>Legeriomycetaceae</taxon>
        <taxon>Smittium</taxon>
    </lineage>
</organism>
<accession>A0A1R1YLY2</accession>
<proteinExistence type="predicted"/>
<dbReference type="Gene3D" id="2.30.30.40">
    <property type="entry name" value="SH3 Domains"/>
    <property type="match status" value="1"/>
</dbReference>
<feature type="compositionally biased region" description="Polar residues" evidence="7">
    <location>
        <begin position="15"/>
        <end position="29"/>
    </location>
</feature>
<dbReference type="CDD" id="cd11805">
    <property type="entry name" value="SH3_GRB2_like_C"/>
    <property type="match status" value="1"/>
</dbReference>
<evidence type="ECO:0000256" key="7">
    <source>
        <dbReference type="SAM" id="MobiDB-lite"/>
    </source>
</evidence>
<dbReference type="GO" id="GO:0033565">
    <property type="term" value="C:ESCRT-0 complex"/>
    <property type="evidence" value="ECO:0007669"/>
    <property type="project" value="TreeGrafter"/>
</dbReference>
<feature type="region of interest" description="Disordered" evidence="7">
    <location>
        <begin position="243"/>
        <end position="267"/>
    </location>
</feature>
<evidence type="ECO:0000256" key="3">
    <source>
        <dbReference type="ARBA" id="ARBA00023136"/>
    </source>
</evidence>
<dbReference type="SMART" id="SM00326">
    <property type="entry name" value="SH3"/>
    <property type="match status" value="1"/>
</dbReference>
<evidence type="ECO:0000256" key="2">
    <source>
        <dbReference type="ARBA" id="ARBA00022443"/>
    </source>
</evidence>
<comment type="subcellular location">
    <subcellularLocation>
        <location evidence="4">Endomembrane system</location>
        <topology evidence="4">Peripheral membrane protein</topology>
        <orientation evidence="4">Cytoplasmic side</orientation>
    </subcellularLocation>
    <subcellularLocation>
        <location evidence="1">Endosome membrane</location>
    </subcellularLocation>
</comment>
<evidence type="ECO:0000256" key="5">
    <source>
        <dbReference type="PROSITE-ProRule" id="PRU00192"/>
    </source>
</evidence>
<protein>
    <submittedName>
        <fullName evidence="9">Class E vacuolar protein-sorting machinery protein HSE1</fullName>
    </submittedName>
</protein>
<dbReference type="PROSITE" id="PS50002">
    <property type="entry name" value="SH3"/>
    <property type="match status" value="1"/>
</dbReference>
<dbReference type="PANTHER" id="PTHR45929:SF3">
    <property type="entry name" value="JAK PATHWAY SIGNAL TRANSDUCTION ADAPTOR MOLECULE"/>
    <property type="match status" value="1"/>
</dbReference>
<keyword evidence="3" id="KW-0472">Membrane</keyword>
<comment type="caution">
    <text evidence="9">The sequence shown here is derived from an EMBL/GenBank/DDBJ whole genome shotgun (WGS) entry which is preliminary data.</text>
</comment>
<dbReference type="InterPro" id="IPR004152">
    <property type="entry name" value="GAT_dom"/>
</dbReference>
<dbReference type="InterPro" id="IPR036028">
    <property type="entry name" value="SH3-like_dom_sf"/>
</dbReference>
<keyword evidence="2 5" id="KW-0728">SH3 domain</keyword>
<dbReference type="SUPFAM" id="SSF89009">
    <property type="entry name" value="GAT-like domain"/>
    <property type="match status" value="1"/>
</dbReference>
<dbReference type="InterPro" id="IPR001452">
    <property type="entry name" value="SH3_domain"/>
</dbReference>
<gene>
    <name evidence="9" type="ORF">AYI69_g2685</name>
</gene>
<evidence type="ECO:0000259" key="8">
    <source>
        <dbReference type="PROSITE" id="PS50002"/>
    </source>
</evidence>
<dbReference type="InterPro" id="IPR050670">
    <property type="entry name" value="STAM"/>
</dbReference>
<dbReference type="Gene3D" id="1.20.5.1940">
    <property type="match status" value="1"/>
</dbReference>
<reference evidence="10" key="1">
    <citation type="submission" date="2017-01" db="EMBL/GenBank/DDBJ databases">
        <authorList>
            <person name="Wang Y."/>
            <person name="White M."/>
            <person name="Kvist S."/>
            <person name="Moncalvo J.-M."/>
        </authorList>
    </citation>
    <scope>NUCLEOTIDE SEQUENCE [LARGE SCALE GENOMIC DNA]</scope>
    <source>
        <strain evidence="10">ID-206-W2</strain>
    </source>
</reference>
<dbReference type="EMBL" id="LSSM01000798">
    <property type="protein sequence ID" value="OMJ27860.1"/>
    <property type="molecule type" value="Genomic_DNA"/>
</dbReference>
<dbReference type="GO" id="GO:0043130">
    <property type="term" value="F:ubiquitin binding"/>
    <property type="evidence" value="ECO:0007669"/>
    <property type="project" value="InterPro"/>
</dbReference>
<dbReference type="Proteomes" id="UP000187429">
    <property type="component" value="Unassembled WGS sequence"/>
</dbReference>
<evidence type="ECO:0000256" key="6">
    <source>
        <dbReference type="SAM" id="Coils"/>
    </source>
</evidence>
<sequence>MIRKEIGRQKSLNIPISSVQAPKSQTNPIIKSPEPKKDPTKVRALFDFTPTEAGELGFVKGDVIVVLDQKYRDWWTGELRGKRGIFPANFVQQVKDIKPEQKILNDFEELVTSEAHNIEVLLRMLSRLDPQNDSLAGNTEIQSLYSSTLSLRPKIVKLIEEFSAKKDNLVNLNNQLTEAMGTYEMLMANSKVTRHGHPNQQYSNHTPNNVQFNPNQHNMQNFQPNQGQMINPQYQQPINQNFQQTPADNSQYPHNGAPENPNIASAYHGYSSFAQPNQAPNNSYSTQAPHAIAYQAEQSIDGQYLQGVSQNIQSASNIAAQKNNQHSVSPGNPQQLQPGLQIGSQGYVQDPGYNPSFAQNPSISHQNVTNQQYIPNREFSNQHQQQNEFYRNN</sequence>
<keyword evidence="10" id="KW-1185">Reference proteome</keyword>